<dbReference type="GO" id="GO:0003824">
    <property type="term" value="F:catalytic activity"/>
    <property type="evidence" value="ECO:0007669"/>
    <property type="project" value="InterPro"/>
</dbReference>
<proteinExistence type="predicted"/>
<reference evidence="5" key="1">
    <citation type="journal article" date="2015" name="Nature">
        <title>Complex archaea that bridge the gap between prokaryotes and eukaryotes.</title>
        <authorList>
            <person name="Spang A."/>
            <person name="Saw J.H."/>
            <person name="Jorgensen S.L."/>
            <person name="Zaremba-Niedzwiedzka K."/>
            <person name="Martijn J."/>
            <person name="Lind A.E."/>
            <person name="van Eijk R."/>
            <person name="Schleper C."/>
            <person name="Guy L."/>
            <person name="Ettema T.J."/>
        </authorList>
    </citation>
    <scope>NUCLEOTIDE SEQUENCE</scope>
</reference>
<dbReference type="SUPFAM" id="SSF102114">
    <property type="entry name" value="Radical SAM enzymes"/>
    <property type="match status" value="1"/>
</dbReference>
<name>A0A0F9GX42_9ZZZZ</name>
<sequence>MVDLEKGFYNSPRWSYEITDCSMPMTFDTYSNCAFQCVYCFSFFQRSISPTKGAYLSHKVSAVNVEKIKRMFTDPDKHGGQFAWYIKARKVMQWGGLSDGFDYYEKKFGRSLELLRFFKEIGYPISISTKGIWYLKDKRYIDVLKGAENFHFKLSIITADKKAAKLIERGVPPPDERFKALRRLNELGVSTTLRFRPYIPFVSDKTWPEMIDQAAKANCGSVTTEWLCLESRATSAHLERYAVISKVAGVDLWEYYKRNSQKKSGLLRLNYEAKRPVIEAMRKRTNDLGMHFFVSDCHHAEKTPHPNCCGVPDKGVLANYCEGHFKKAILIAKEKGRVQWKDISEAAEPFKAIGWVNATGLNKESARKRAERKFQSLYGYLRDRWNSPKSYLSPGRYFGGVLVADGIDDEDNVIYLYNFPFVDSGQRVKSVAELRSKVDERTK</sequence>
<dbReference type="InterPro" id="IPR058240">
    <property type="entry name" value="rSAM_sf"/>
</dbReference>
<evidence type="ECO:0000259" key="4">
    <source>
        <dbReference type="SMART" id="SM00729"/>
    </source>
</evidence>
<dbReference type="AlphaFoldDB" id="A0A0F9GX42"/>
<dbReference type="CDD" id="cd01335">
    <property type="entry name" value="Radical_SAM"/>
    <property type="match status" value="1"/>
</dbReference>
<keyword evidence="3" id="KW-0411">Iron-sulfur</keyword>
<dbReference type="GO" id="GO:0051536">
    <property type="term" value="F:iron-sulfur cluster binding"/>
    <property type="evidence" value="ECO:0007669"/>
    <property type="project" value="UniProtKB-KW"/>
</dbReference>
<gene>
    <name evidence="5" type="ORF">LCGC14_1775720</name>
</gene>
<dbReference type="EMBL" id="LAZR01016714">
    <property type="protein sequence ID" value="KKM03309.1"/>
    <property type="molecule type" value="Genomic_DNA"/>
</dbReference>
<dbReference type="Pfam" id="PF04055">
    <property type="entry name" value="Radical_SAM"/>
    <property type="match status" value="1"/>
</dbReference>
<accession>A0A0F9GX42</accession>
<dbReference type="InterPro" id="IPR006638">
    <property type="entry name" value="Elp3/MiaA/NifB-like_rSAM"/>
</dbReference>
<evidence type="ECO:0000256" key="2">
    <source>
        <dbReference type="ARBA" id="ARBA00023004"/>
    </source>
</evidence>
<dbReference type="GO" id="GO:0046872">
    <property type="term" value="F:metal ion binding"/>
    <property type="evidence" value="ECO:0007669"/>
    <property type="project" value="UniProtKB-KW"/>
</dbReference>
<dbReference type="PANTHER" id="PTHR43432:SF4">
    <property type="entry name" value="RADICAL SAM CORE DOMAIN-CONTAINING PROTEIN"/>
    <property type="match status" value="1"/>
</dbReference>
<dbReference type="SFLD" id="SFLDS00029">
    <property type="entry name" value="Radical_SAM"/>
    <property type="match status" value="1"/>
</dbReference>
<dbReference type="InterPro" id="IPR040086">
    <property type="entry name" value="MJ0683-like"/>
</dbReference>
<protein>
    <recommendedName>
        <fullName evidence="4">Elp3/MiaA/NifB-like radical SAM core domain-containing protein</fullName>
    </recommendedName>
</protein>
<evidence type="ECO:0000313" key="5">
    <source>
        <dbReference type="EMBL" id="KKM03309.1"/>
    </source>
</evidence>
<evidence type="ECO:0000256" key="3">
    <source>
        <dbReference type="ARBA" id="ARBA00023014"/>
    </source>
</evidence>
<dbReference type="SFLD" id="SFLDG01084">
    <property type="entry name" value="Uncharacterised_Radical_SAM_Su"/>
    <property type="match status" value="1"/>
</dbReference>
<dbReference type="PANTHER" id="PTHR43432">
    <property type="entry name" value="SLR0285 PROTEIN"/>
    <property type="match status" value="1"/>
</dbReference>
<comment type="caution">
    <text evidence="5">The sequence shown here is derived from an EMBL/GenBank/DDBJ whole genome shotgun (WGS) entry which is preliminary data.</text>
</comment>
<organism evidence="5">
    <name type="scientific">marine sediment metagenome</name>
    <dbReference type="NCBI Taxonomy" id="412755"/>
    <lineage>
        <taxon>unclassified sequences</taxon>
        <taxon>metagenomes</taxon>
        <taxon>ecological metagenomes</taxon>
    </lineage>
</organism>
<dbReference type="SMART" id="SM00729">
    <property type="entry name" value="Elp3"/>
    <property type="match status" value="1"/>
</dbReference>
<dbReference type="InterPro" id="IPR007197">
    <property type="entry name" value="rSAM"/>
</dbReference>
<evidence type="ECO:0000256" key="1">
    <source>
        <dbReference type="ARBA" id="ARBA00022723"/>
    </source>
</evidence>
<keyword evidence="2" id="KW-0408">Iron</keyword>
<dbReference type="Gene3D" id="3.80.30.30">
    <property type="match status" value="1"/>
</dbReference>
<keyword evidence="1" id="KW-0479">Metal-binding</keyword>
<feature type="domain" description="Elp3/MiaA/NifB-like radical SAM core" evidence="4">
    <location>
        <begin position="19"/>
        <end position="255"/>
    </location>
</feature>